<evidence type="ECO:0000313" key="1">
    <source>
        <dbReference type="EMBL" id="AXR03874.1"/>
    </source>
</evidence>
<evidence type="ECO:0008006" key="3">
    <source>
        <dbReference type="Google" id="ProtNLM"/>
    </source>
</evidence>
<protein>
    <recommendedName>
        <fullName evidence="3">Nuclear transport factor 2 family protein</fullName>
    </recommendedName>
</protein>
<evidence type="ECO:0000313" key="2">
    <source>
        <dbReference type="Proteomes" id="UP000258102"/>
    </source>
</evidence>
<name>A0AAD0W532_PSEO7</name>
<gene>
    <name evidence="1" type="ORF">D0511_18555</name>
</gene>
<reference evidence="1 2" key="1">
    <citation type="submission" date="2018-08" db="EMBL/GenBank/DDBJ databases">
        <title>Whole Genome Sequences of Two Pseudoalteromonas piscicida Strains, DE1-A and DE2-A, which Exhibit Strong Antibacterial Activity against Vibrio vulnificus.</title>
        <authorList>
            <person name="Richards G.P."/>
            <person name="Needleman D.S."/>
            <person name="Watson M.A."/>
            <person name="Polson S.W."/>
        </authorList>
    </citation>
    <scope>NUCLEOTIDE SEQUENCE [LARGE SCALE GENOMIC DNA]</scope>
    <source>
        <strain evidence="1 2">DE2-A</strain>
    </source>
</reference>
<proteinExistence type="predicted"/>
<dbReference type="Proteomes" id="UP000258102">
    <property type="component" value="Chromosome 1"/>
</dbReference>
<dbReference type="RefSeq" id="WP_088532206.1">
    <property type="nucleotide sequence ID" value="NZ_CP021646.1"/>
</dbReference>
<dbReference type="EMBL" id="CP031761">
    <property type="protein sequence ID" value="AXR03874.1"/>
    <property type="molecule type" value="Genomic_DNA"/>
</dbReference>
<organism evidence="1 2">
    <name type="scientific">Pseudoalteromonas piscicida</name>
    <dbReference type="NCBI Taxonomy" id="43662"/>
    <lineage>
        <taxon>Bacteria</taxon>
        <taxon>Pseudomonadati</taxon>
        <taxon>Pseudomonadota</taxon>
        <taxon>Gammaproteobacteria</taxon>
        <taxon>Alteromonadales</taxon>
        <taxon>Pseudoalteromonadaceae</taxon>
        <taxon>Pseudoalteromonas</taxon>
    </lineage>
</organism>
<dbReference type="KEGG" id="ppis:B1L02_18475"/>
<dbReference type="AlphaFoldDB" id="A0AAD0W532"/>
<sequence length="114" mass="13240">MTLEEYFNNYYELICNGELDNLAQFYCSNSPLIEANYQQFSGMRQQFKFKLSLQSVELISKQPDLLIVRDSLKFEATIEGNEVVQVSSNVHMMTRDNDEWRIFNSAALPDNKVA</sequence>
<accession>A0AAD0W532</accession>